<gene>
    <name evidence="2" type="ORF">SNEC2469_LOCUS5271</name>
</gene>
<accession>A0A812LTN1</accession>
<sequence>MLCDDTPLSSAGFAEYVGRLTCLPDSSFNGTISEVVESSCPDRAQVTGYASTCQDKKPGDECCLAIASPSWVYCETGYTGNPAPYMCDADTLTFVAKDANASCVGSGGRRLSGSGGSSGSGVADGSICIAHCSRGYELVGVASVLTCNSGSLSGNLDGIFEEGTLPVCTPLPCTYNVPDAVGLQHNCSNVTPLEGTSLRRRVPAVLAAPRRYECQSDGNITGVLPDCVGNPCENTIPSDQAFSGEVTWKPSLSTWEFQRQNGPGDLTLKELLMRYELTSGAAGEVSGARSIKPGQPIVCPSLNPSDVLADNCTGLLAGQSCERRCRSGFLPANATSSSFNCDLSGQVSGDGATVSCEPVQCNSSISIPNVVHTCSDVFVNRSCFAYCREGFQLNTPEVPEWTCTDAASGLPAVSDVPMVDGYTLRGTVPVCSALPCLYNLPFGAEYADDCAGVVTDGTCAVTCAAGWQGGSSTWTCMPDGVLNGTYPECLEITSTATSTTQTATTTVSSVTTTSTTYWNGTVLFSGYLDVTPILAGRRLQLGRSELNEGFLNDTLSVEGLTHALAELLDVSETDVEINLTLGISNATQEEVVRPFFNAYRPFYTSEEAAEFANNLSAYLDSKPHEQVVSVLNSKLDLVDANYRIGELLQMLVSFDQGSAFVVEVRILPPVPVVVEPEEEDSNVQWLIGALVAVVVCACLLYFLYWIWNKDREEAP</sequence>
<proteinExistence type="predicted"/>
<comment type="caution">
    <text evidence="2">The sequence shown here is derived from an EMBL/GenBank/DDBJ whole genome shotgun (WGS) entry which is preliminary data.</text>
</comment>
<dbReference type="OrthoDB" id="444855at2759"/>
<name>A0A812LTN1_9DINO</name>
<evidence type="ECO:0008006" key="4">
    <source>
        <dbReference type="Google" id="ProtNLM"/>
    </source>
</evidence>
<keyword evidence="1" id="KW-1133">Transmembrane helix</keyword>
<keyword evidence="3" id="KW-1185">Reference proteome</keyword>
<dbReference type="AlphaFoldDB" id="A0A812LTN1"/>
<feature type="transmembrane region" description="Helical" evidence="1">
    <location>
        <begin position="685"/>
        <end position="707"/>
    </location>
</feature>
<organism evidence="2 3">
    <name type="scientific">Symbiodinium necroappetens</name>
    <dbReference type="NCBI Taxonomy" id="1628268"/>
    <lineage>
        <taxon>Eukaryota</taxon>
        <taxon>Sar</taxon>
        <taxon>Alveolata</taxon>
        <taxon>Dinophyceae</taxon>
        <taxon>Suessiales</taxon>
        <taxon>Symbiodiniaceae</taxon>
        <taxon>Symbiodinium</taxon>
    </lineage>
</organism>
<keyword evidence="1" id="KW-0812">Transmembrane</keyword>
<reference evidence="2" key="1">
    <citation type="submission" date="2021-02" db="EMBL/GenBank/DDBJ databases">
        <authorList>
            <person name="Dougan E. K."/>
            <person name="Rhodes N."/>
            <person name="Thang M."/>
            <person name="Chan C."/>
        </authorList>
    </citation>
    <scope>NUCLEOTIDE SEQUENCE</scope>
</reference>
<evidence type="ECO:0000256" key="1">
    <source>
        <dbReference type="SAM" id="Phobius"/>
    </source>
</evidence>
<evidence type="ECO:0000313" key="3">
    <source>
        <dbReference type="Proteomes" id="UP000601435"/>
    </source>
</evidence>
<protein>
    <recommendedName>
        <fullName evidence="4">Sushi domain-containing protein</fullName>
    </recommendedName>
</protein>
<evidence type="ECO:0000313" key="2">
    <source>
        <dbReference type="EMBL" id="CAE7251970.1"/>
    </source>
</evidence>
<keyword evidence="1" id="KW-0472">Membrane</keyword>
<dbReference type="EMBL" id="CAJNJA010009920">
    <property type="protein sequence ID" value="CAE7251970.1"/>
    <property type="molecule type" value="Genomic_DNA"/>
</dbReference>
<dbReference type="Proteomes" id="UP000601435">
    <property type="component" value="Unassembled WGS sequence"/>
</dbReference>